<evidence type="ECO:0000313" key="1">
    <source>
        <dbReference type="EMBL" id="MDJ1129809.1"/>
    </source>
</evidence>
<comment type="caution">
    <text evidence="1">The sequence shown here is derived from an EMBL/GenBank/DDBJ whole genome shotgun (WGS) entry which is preliminary data.</text>
</comment>
<protein>
    <submittedName>
        <fullName evidence="1">DUF192 domain-containing protein</fullName>
    </submittedName>
</protein>
<name>A0ABT6ZL90_9ACTN</name>
<evidence type="ECO:0000313" key="2">
    <source>
        <dbReference type="Proteomes" id="UP001431693"/>
    </source>
</evidence>
<accession>A0ABT6ZL90</accession>
<organism evidence="1 2">
    <name type="scientific">Kribbibacterium absianum</name>
    <dbReference type="NCBI Taxonomy" id="3044210"/>
    <lineage>
        <taxon>Bacteria</taxon>
        <taxon>Bacillati</taxon>
        <taxon>Actinomycetota</taxon>
        <taxon>Coriobacteriia</taxon>
        <taxon>Coriobacteriales</taxon>
        <taxon>Kribbibacteriaceae</taxon>
        <taxon>Kribbibacterium</taxon>
    </lineage>
</organism>
<proteinExistence type="predicted"/>
<reference evidence="1" key="1">
    <citation type="submission" date="2023-05" db="EMBL/GenBank/DDBJ databases">
        <title>[olsenella] sp. nov., isolated from a pig farm feces dump.</title>
        <authorList>
            <person name="Chang Y.-H."/>
        </authorList>
    </citation>
    <scope>NUCLEOTIDE SEQUENCE</scope>
    <source>
        <strain evidence="1">YH-ols2217</strain>
    </source>
</reference>
<dbReference type="Proteomes" id="UP001431693">
    <property type="component" value="Unassembled WGS sequence"/>
</dbReference>
<keyword evidence="2" id="KW-1185">Reference proteome</keyword>
<dbReference type="EMBL" id="JASJEX010000003">
    <property type="protein sequence ID" value="MDJ1129809.1"/>
    <property type="molecule type" value="Genomic_DNA"/>
</dbReference>
<gene>
    <name evidence="1" type="ORF">QJ043_06935</name>
</gene>
<sequence>MPVSSLERFWERLRGLMDPMVRGWVLLDRCASVHTWGMREPCDLAWLDERGQVTRVDRDVPPRSVRWDPGAAAVLERRSHRGLWPEVGERWFFERAAA</sequence>